<dbReference type="Pfam" id="PF13576">
    <property type="entry name" value="Pentapeptide_3"/>
    <property type="match status" value="1"/>
</dbReference>
<feature type="region of interest" description="Disordered" evidence="1">
    <location>
        <begin position="473"/>
        <end position="495"/>
    </location>
</feature>
<dbReference type="EMBL" id="FNCN01000019">
    <property type="protein sequence ID" value="SDH62759.1"/>
    <property type="molecule type" value="Genomic_DNA"/>
</dbReference>
<evidence type="ECO:0000313" key="4">
    <source>
        <dbReference type="Proteomes" id="UP000198923"/>
    </source>
</evidence>
<evidence type="ECO:0000256" key="1">
    <source>
        <dbReference type="SAM" id="MobiDB-lite"/>
    </source>
</evidence>
<dbReference type="STRING" id="504805.SAMN05421505_11948"/>
<proteinExistence type="predicted"/>
<keyword evidence="2" id="KW-1133">Transmembrane helix</keyword>
<protein>
    <submittedName>
        <fullName evidence="3">Pentapeptide repeat-containing protein</fullName>
    </submittedName>
</protein>
<evidence type="ECO:0000256" key="2">
    <source>
        <dbReference type="SAM" id="Phobius"/>
    </source>
</evidence>
<feature type="transmembrane region" description="Helical" evidence="2">
    <location>
        <begin position="447"/>
        <end position="465"/>
    </location>
</feature>
<dbReference type="Gene3D" id="2.160.20.80">
    <property type="entry name" value="E3 ubiquitin-protein ligase SopA"/>
    <property type="match status" value="1"/>
</dbReference>
<keyword evidence="2" id="KW-0812">Transmembrane</keyword>
<keyword evidence="2" id="KW-0472">Membrane</keyword>
<reference evidence="3 4" key="1">
    <citation type="submission" date="2016-10" db="EMBL/GenBank/DDBJ databases">
        <authorList>
            <person name="de Groot N.N."/>
        </authorList>
    </citation>
    <scope>NUCLEOTIDE SEQUENCE [LARGE SCALE GENOMIC DNA]</scope>
    <source>
        <strain evidence="3 4">CPCC 201354</strain>
    </source>
</reference>
<organism evidence="3 4">
    <name type="scientific">Sinosporangium album</name>
    <dbReference type="NCBI Taxonomy" id="504805"/>
    <lineage>
        <taxon>Bacteria</taxon>
        <taxon>Bacillati</taxon>
        <taxon>Actinomycetota</taxon>
        <taxon>Actinomycetes</taxon>
        <taxon>Streptosporangiales</taxon>
        <taxon>Streptosporangiaceae</taxon>
        <taxon>Sinosporangium</taxon>
    </lineage>
</organism>
<dbReference type="InterPro" id="IPR001646">
    <property type="entry name" value="5peptide_repeat"/>
</dbReference>
<evidence type="ECO:0000313" key="3">
    <source>
        <dbReference type="EMBL" id="SDH62759.1"/>
    </source>
</evidence>
<keyword evidence="4" id="KW-1185">Reference proteome</keyword>
<gene>
    <name evidence="3" type="ORF">SAMN05421505_11948</name>
</gene>
<feature type="transmembrane region" description="Helical" evidence="2">
    <location>
        <begin position="425"/>
        <end position="441"/>
    </location>
</feature>
<dbReference type="Proteomes" id="UP000198923">
    <property type="component" value="Unassembled WGS sequence"/>
</dbReference>
<dbReference type="AlphaFoldDB" id="A0A1G8DZ94"/>
<name>A0A1G8DZ94_9ACTN</name>
<accession>A0A1G8DZ94</accession>
<feature type="compositionally biased region" description="Low complexity" evidence="1">
    <location>
        <begin position="480"/>
        <end position="495"/>
    </location>
</feature>
<sequence>MAPARSPLHSSGWTSCAATPQCRGVAHRPYGRCFAHLDQDELADVLASFAPGKALDARGTALDDDLLSLLLDAARDKGVPVLGRARFDGARFTGEARFREVLFTGDVSFDDARFERLASFFDARFKRNVSFRGAHFLRELSFHEVRVAGHTSFDRVIVGSDALFGKARFERALSCEGARFDGFAAFDEARFGDEVSFRGSRFGRAVSFRRSAFARSAVFDAVRFTAAVYLSPSSVGRRITLAGARADKSLEVAAAGCSVDLRRVAVLGPSRLRLAEAEADLAGAVLRGPATVTGRGSRLTSLRGVHAERLTLSEMDLSTCRFDGLHTPEALRLSRCNFAAPPRGVRVGLGWPPLRWWSTRAALADEAAWRGWSPEMLDAQAGGATTPDRLAALYTGLGAVTEDKRTAADFAFAAMEMRRHGSRSVTRWLLSISWLACGYGLRMGRVFAWLALVAVLTAGAVLWSTTEHLTTWPPHSSGKAPAAHPPGTAHPPGSE</sequence>
<dbReference type="PROSITE" id="PS51257">
    <property type="entry name" value="PROKAR_LIPOPROTEIN"/>
    <property type="match status" value="1"/>
</dbReference>